<organism evidence="1 2">
    <name type="scientific">candidate division MSBL1 archaeon SCGC-AAA382M17</name>
    <dbReference type="NCBI Taxonomy" id="1698284"/>
    <lineage>
        <taxon>Archaea</taxon>
        <taxon>Methanobacteriati</taxon>
        <taxon>Methanobacteriota</taxon>
        <taxon>candidate division MSBL1</taxon>
    </lineage>
</organism>
<proteinExistence type="predicted"/>
<dbReference type="Proteomes" id="UP000070633">
    <property type="component" value="Unassembled WGS sequence"/>
</dbReference>
<name>A0ABR5TJV6_9EURY</name>
<protein>
    <recommendedName>
        <fullName evidence="3">HTH HARE-type domain-containing protein</fullName>
    </recommendedName>
</protein>
<comment type="caution">
    <text evidence="1">The sequence shown here is derived from an EMBL/GenBank/DDBJ whole genome shotgun (WGS) entry which is preliminary data.</text>
</comment>
<reference evidence="1 2" key="1">
    <citation type="journal article" date="2016" name="Sci. Rep.">
        <title>Metabolic traits of an uncultured archaeal lineage -MSBL1- from brine pools of the Red Sea.</title>
        <authorList>
            <person name="Mwirichia R."/>
            <person name="Alam I."/>
            <person name="Rashid M."/>
            <person name="Vinu M."/>
            <person name="Ba-Alawi W."/>
            <person name="Anthony Kamau A."/>
            <person name="Kamanda Ngugi D."/>
            <person name="Goker M."/>
            <person name="Klenk H.P."/>
            <person name="Bajic V."/>
            <person name="Stingl U."/>
        </authorList>
    </citation>
    <scope>NUCLEOTIDE SEQUENCE [LARGE SCALE GENOMIC DNA]</scope>
    <source>
        <strain evidence="1">SCGC-AAA382M17</strain>
    </source>
</reference>
<gene>
    <name evidence="1" type="ORF">AKJ55_00630</name>
</gene>
<sequence length="81" mass="9124">MSQTRGRTDKESEQMVGYVREACENLSGNFTPSDISEWIKENKGVEIQPEGVGLYAKRIGYSSELTSENGKRKRVLKPISE</sequence>
<accession>A0ABR5TJV6</accession>
<evidence type="ECO:0008006" key="3">
    <source>
        <dbReference type="Google" id="ProtNLM"/>
    </source>
</evidence>
<keyword evidence="2" id="KW-1185">Reference proteome</keyword>
<evidence type="ECO:0000313" key="2">
    <source>
        <dbReference type="Proteomes" id="UP000070633"/>
    </source>
</evidence>
<evidence type="ECO:0000313" key="1">
    <source>
        <dbReference type="EMBL" id="KXB08638.1"/>
    </source>
</evidence>
<dbReference type="EMBL" id="LHYI01000010">
    <property type="protein sequence ID" value="KXB08638.1"/>
    <property type="molecule type" value="Genomic_DNA"/>
</dbReference>